<feature type="region of interest" description="Disordered" evidence="2">
    <location>
        <begin position="85"/>
        <end position="114"/>
    </location>
</feature>
<dbReference type="PANTHER" id="PTHR43316:SF9">
    <property type="entry name" value="ACID DEHALOGENASE, PUTATIVE (AFU_ORTHOLOGUE AFUA_6G14460)-RELATED"/>
    <property type="match status" value="1"/>
</dbReference>
<evidence type="ECO:0008006" key="5">
    <source>
        <dbReference type="Google" id="ProtNLM"/>
    </source>
</evidence>
<dbReference type="InterPro" id="IPR051540">
    <property type="entry name" value="S-2-haloacid_dehalogenase"/>
</dbReference>
<dbReference type="PANTHER" id="PTHR43316">
    <property type="entry name" value="HYDROLASE, HALOACID DELAHOGENASE-RELATED"/>
    <property type="match status" value="1"/>
</dbReference>
<keyword evidence="4" id="KW-1185">Reference proteome</keyword>
<dbReference type="InterPro" id="IPR036412">
    <property type="entry name" value="HAD-like_sf"/>
</dbReference>
<dbReference type="EMBL" id="JANAWD010000310">
    <property type="protein sequence ID" value="KAJ3481668.1"/>
    <property type="molecule type" value="Genomic_DNA"/>
</dbReference>
<protein>
    <recommendedName>
        <fullName evidence="5">Haloacid dehalogenase</fullName>
    </recommendedName>
</protein>
<dbReference type="Gene3D" id="1.10.150.750">
    <property type="match status" value="1"/>
</dbReference>
<name>A0AAD5UZ64_9APHY</name>
<dbReference type="GO" id="GO:0016787">
    <property type="term" value="F:hydrolase activity"/>
    <property type="evidence" value="ECO:0007669"/>
    <property type="project" value="UniProtKB-KW"/>
</dbReference>
<dbReference type="Gene3D" id="3.40.50.1000">
    <property type="entry name" value="HAD superfamily/HAD-like"/>
    <property type="match status" value="1"/>
</dbReference>
<feature type="compositionally biased region" description="Low complexity" evidence="2">
    <location>
        <begin position="98"/>
        <end position="114"/>
    </location>
</feature>
<gene>
    <name evidence="3" type="ORF">NLI96_g7510</name>
</gene>
<reference evidence="3" key="1">
    <citation type="submission" date="2022-07" db="EMBL/GenBank/DDBJ databases">
        <title>Genome Sequence of Physisporinus lineatus.</title>
        <authorList>
            <person name="Buettner E."/>
        </authorList>
    </citation>
    <scope>NUCLEOTIDE SEQUENCE</scope>
    <source>
        <strain evidence="3">VT162</strain>
    </source>
</reference>
<dbReference type="Pfam" id="PF00702">
    <property type="entry name" value="Hydrolase"/>
    <property type="match status" value="1"/>
</dbReference>
<dbReference type="SFLD" id="SFLDG01129">
    <property type="entry name" value="C1.5:_HAD__Beta-PGM__Phosphata"/>
    <property type="match status" value="1"/>
</dbReference>
<evidence type="ECO:0000256" key="2">
    <source>
        <dbReference type="SAM" id="MobiDB-lite"/>
    </source>
</evidence>
<dbReference type="AlphaFoldDB" id="A0AAD5UZ64"/>
<dbReference type="SUPFAM" id="SSF56784">
    <property type="entry name" value="HAD-like"/>
    <property type="match status" value="1"/>
</dbReference>
<evidence type="ECO:0000313" key="3">
    <source>
        <dbReference type="EMBL" id="KAJ3481668.1"/>
    </source>
</evidence>
<evidence type="ECO:0000313" key="4">
    <source>
        <dbReference type="Proteomes" id="UP001212997"/>
    </source>
</evidence>
<proteinExistence type="predicted"/>
<organism evidence="3 4">
    <name type="scientific">Meripilus lineatus</name>
    <dbReference type="NCBI Taxonomy" id="2056292"/>
    <lineage>
        <taxon>Eukaryota</taxon>
        <taxon>Fungi</taxon>
        <taxon>Dikarya</taxon>
        <taxon>Basidiomycota</taxon>
        <taxon>Agaricomycotina</taxon>
        <taxon>Agaricomycetes</taxon>
        <taxon>Polyporales</taxon>
        <taxon>Meripilaceae</taxon>
        <taxon>Meripilus</taxon>
    </lineage>
</organism>
<comment type="caution">
    <text evidence="3">The sequence shown here is derived from an EMBL/GenBank/DDBJ whole genome shotgun (WGS) entry which is preliminary data.</text>
</comment>
<dbReference type="SFLD" id="SFLDS00003">
    <property type="entry name" value="Haloacid_Dehalogenase"/>
    <property type="match status" value="1"/>
</dbReference>
<evidence type="ECO:0000256" key="1">
    <source>
        <dbReference type="ARBA" id="ARBA00022801"/>
    </source>
</evidence>
<keyword evidence="1" id="KW-0378">Hydrolase</keyword>
<dbReference type="InterPro" id="IPR023214">
    <property type="entry name" value="HAD_sf"/>
</dbReference>
<accession>A0AAD5UZ64</accession>
<dbReference type="Proteomes" id="UP001212997">
    <property type="component" value="Unassembled WGS sequence"/>
</dbReference>
<sequence>MSEFKATQYKVLIFDVYATLIDWETGLWENLKPLLERIHSPLANSKNEALSAFFSVESDLQARYPTMLYRDLLARAHAELARRLKGEPTHPETLDTINAASGSTTGTSAPTNPSLDVEEQEHIAFGQAIPSWPVFPDTIPALHTLSTHYKLTVLSNVDKTSFSSTRHILETSLPSHQFKFDAIYTAEEIGSYKPNVANFEYALRRIKEEFGVEREEVLVVAASLAHDHVPANELGLGSVFVDRGAVSLNKDVSARYDAKFGSLGEFADEVRRQAGS</sequence>